<dbReference type="Gene3D" id="3.40.50.300">
    <property type="entry name" value="P-loop containing nucleotide triphosphate hydrolases"/>
    <property type="match status" value="1"/>
</dbReference>
<evidence type="ECO:0000259" key="8">
    <source>
        <dbReference type="PROSITE" id="PS50893"/>
    </source>
</evidence>
<reference evidence="10 11" key="1">
    <citation type="submission" date="2017-03" db="EMBL/GenBank/DDBJ databases">
        <title>Complete genome sequence of Blastomonas fulva degrading microcsystin LR.</title>
        <authorList>
            <person name="Lee H.-g."/>
            <person name="Jin L."/>
            <person name="oh H.-M."/>
        </authorList>
    </citation>
    <scope>NUCLEOTIDE SEQUENCE [LARGE SCALE GENOMIC DNA]</scope>
    <source>
        <strain evidence="10 11">T2</strain>
        <plasmid evidence="10 11">unnamed</plasmid>
    </source>
</reference>
<evidence type="ECO:0000256" key="6">
    <source>
        <dbReference type="ARBA" id="ARBA00023136"/>
    </source>
</evidence>
<accession>A0ABN5BDZ4</accession>
<sequence>MNERELLADLLDATGTGRSRLRLAAAAGAVASLSAVALLGLSGWFLASAALAGAAGVVAAQGFNYLIPSAAIRLLAILRTAGRYGERLLGHQAALEGMAALRARLFARRAAIDSRADSDDAGAASAALLDDIAALEDIVIRRPAVSAGLAGAVLSVALAALAGWKAAAVLALVLVALPLFLRSLTLHLTAKPSAQLADALVSLRKAMTEFAAVRAEIAAYGLTPRIIEALAPLEAAHDRAKTQLVKAEAMIGAAQTLYTAAVVAMVFALSDGTAPIVALAVLASGAGVEATGGLTRNALRKAGIERSLARLAELSRSPEVAAPYEVRPTPAAPLVLGATAIAPGERVAISGISGSGKTRLIEALAGLRPAAHPLRVGGVPIAEVNADDLRRQFALAPQDPALLVGTVADNLRIAAPGIDADMMLVALRIVALEARIVTAPDGLDTWLSSDGGFLSGGERKRLALARALLARRPWLLLDEPTEGLDKATELAVVENLQGWLDKTGTGLILVSHRPAALVLSHRALPITSLEAWEDGAA</sequence>
<dbReference type="PANTHER" id="PTHR24221:SF654">
    <property type="entry name" value="ATP-BINDING CASSETTE SUB-FAMILY B MEMBER 6"/>
    <property type="match status" value="1"/>
</dbReference>
<dbReference type="PANTHER" id="PTHR24221">
    <property type="entry name" value="ATP-BINDING CASSETTE SUB-FAMILY B"/>
    <property type="match status" value="1"/>
</dbReference>
<keyword evidence="11" id="KW-1185">Reference proteome</keyword>
<gene>
    <name evidence="10" type="ORF">B5J99_19380</name>
</gene>
<dbReference type="PROSITE" id="PS00211">
    <property type="entry name" value="ABC_TRANSPORTER_1"/>
    <property type="match status" value="1"/>
</dbReference>
<evidence type="ECO:0000313" key="11">
    <source>
        <dbReference type="Proteomes" id="UP000258016"/>
    </source>
</evidence>
<evidence type="ECO:0000259" key="9">
    <source>
        <dbReference type="PROSITE" id="PS50929"/>
    </source>
</evidence>
<evidence type="ECO:0000256" key="1">
    <source>
        <dbReference type="ARBA" id="ARBA00004651"/>
    </source>
</evidence>
<protein>
    <submittedName>
        <fullName evidence="10">ABC transporter</fullName>
    </submittedName>
</protein>
<dbReference type="GeneID" id="303487756"/>
<evidence type="ECO:0000256" key="5">
    <source>
        <dbReference type="ARBA" id="ARBA00022989"/>
    </source>
</evidence>
<dbReference type="InterPro" id="IPR036640">
    <property type="entry name" value="ABC1_TM_sf"/>
</dbReference>
<feature type="domain" description="ABC transporter" evidence="8">
    <location>
        <begin position="309"/>
        <end position="537"/>
    </location>
</feature>
<dbReference type="InterPro" id="IPR003439">
    <property type="entry name" value="ABC_transporter-like_ATP-bd"/>
</dbReference>
<comment type="subcellular location">
    <subcellularLocation>
        <location evidence="1">Cell membrane</location>
        <topology evidence="1">Multi-pass membrane protein</topology>
    </subcellularLocation>
</comment>
<keyword evidence="10" id="KW-0614">Plasmid</keyword>
<keyword evidence="4" id="KW-0067">ATP-binding</keyword>
<organism evidence="10 11">
    <name type="scientific">Blastomonas fulva</name>
    <dbReference type="NCBI Taxonomy" id="1550728"/>
    <lineage>
        <taxon>Bacteria</taxon>
        <taxon>Pseudomonadati</taxon>
        <taxon>Pseudomonadota</taxon>
        <taxon>Alphaproteobacteria</taxon>
        <taxon>Sphingomonadales</taxon>
        <taxon>Sphingomonadaceae</taxon>
        <taxon>Blastomonas</taxon>
    </lineage>
</organism>
<dbReference type="PROSITE" id="PS50893">
    <property type="entry name" value="ABC_TRANSPORTER_2"/>
    <property type="match status" value="1"/>
</dbReference>
<dbReference type="InterPro" id="IPR039421">
    <property type="entry name" value="Type_1_exporter"/>
</dbReference>
<dbReference type="InterPro" id="IPR003593">
    <property type="entry name" value="AAA+_ATPase"/>
</dbReference>
<dbReference type="EMBL" id="CP020084">
    <property type="protein sequence ID" value="ASR53789.1"/>
    <property type="molecule type" value="Genomic_DNA"/>
</dbReference>
<proteinExistence type="predicted"/>
<dbReference type="SUPFAM" id="SSF52540">
    <property type="entry name" value="P-loop containing nucleoside triphosphate hydrolases"/>
    <property type="match status" value="1"/>
</dbReference>
<dbReference type="SUPFAM" id="SSF90123">
    <property type="entry name" value="ABC transporter transmembrane region"/>
    <property type="match status" value="1"/>
</dbReference>
<dbReference type="InterPro" id="IPR027417">
    <property type="entry name" value="P-loop_NTPase"/>
</dbReference>
<evidence type="ECO:0000256" key="4">
    <source>
        <dbReference type="ARBA" id="ARBA00022840"/>
    </source>
</evidence>
<keyword evidence="5 7" id="KW-1133">Transmembrane helix</keyword>
<feature type="domain" description="ABC transmembrane type-1" evidence="9">
    <location>
        <begin position="23"/>
        <end position="269"/>
    </location>
</feature>
<keyword evidence="6 7" id="KW-0472">Membrane</keyword>
<name>A0ABN5BDZ4_9SPHN</name>
<dbReference type="Pfam" id="PF00005">
    <property type="entry name" value="ABC_tran"/>
    <property type="match status" value="1"/>
</dbReference>
<dbReference type="InterPro" id="IPR011527">
    <property type="entry name" value="ABC1_TM_dom"/>
</dbReference>
<keyword evidence="3" id="KW-0547">Nucleotide-binding</keyword>
<feature type="transmembrane region" description="Helical" evidence="7">
    <location>
        <begin position="21"/>
        <end position="39"/>
    </location>
</feature>
<dbReference type="RefSeq" id="WP_117353822.1">
    <property type="nucleotide sequence ID" value="NZ_CP020084.1"/>
</dbReference>
<dbReference type="Gene3D" id="1.20.1560.10">
    <property type="entry name" value="ABC transporter type 1, transmembrane domain"/>
    <property type="match status" value="1"/>
</dbReference>
<dbReference type="SMART" id="SM00382">
    <property type="entry name" value="AAA"/>
    <property type="match status" value="1"/>
</dbReference>
<evidence type="ECO:0000256" key="3">
    <source>
        <dbReference type="ARBA" id="ARBA00022741"/>
    </source>
</evidence>
<evidence type="ECO:0000256" key="2">
    <source>
        <dbReference type="ARBA" id="ARBA00022692"/>
    </source>
</evidence>
<dbReference type="Proteomes" id="UP000258016">
    <property type="component" value="Plasmid unnamed"/>
</dbReference>
<dbReference type="InterPro" id="IPR017871">
    <property type="entry name" value="ABC_transporter-like_CS"/>
</dbReference>
<feature type="transmembrane region" description="Helical" evidence="7">
    <location>
        <begin position="45"/>
        <end position="67"/>
    </location>
</feature>
<evidence type="ECO:0000256" key="7">
    <source>
        <dbReference type="SAM" id="Phobius"/>
    </source>
</evidence>
<keyword evidence="2 7" id="KW-0812">Transmembrane</keyword>
<evidence type="ECO:0000313" key="10">
    <source>
        <dbReference type="EMBL" id="ASR53789.1"/>
    </source>
</evidence>
<dbReference type="PROSITE" id="PS50929">
    <property type="entry name" value="ABC_TM1F"/>
    <property type="match status" value="1"/>
</dbReference>
<geneLocation type="plasmid" evidence="10 11">
    <name>unnamed</name>
</geneLocation>